<evidence type="ECO:0000256" key="4">
    <source>
        <dbReference type="ARBA" id="ARBA00022525"/>
    </source>
</evidence>
<dbReference type="PANTHER" id="PTHR11873:SF2">
    <property type="entry name" value="RETINOL-BINDING PROTEIN 4"/>
    <property type="match status" value="1"/>
</dbReference>
<keyword evidence="3" id="KW-0813">Transport</keyword>
<protein>
    <recommendedName>
        <fullName evidence="8">Lipocalin/cytosolic fatty-acid binding domain-containing protein</fullName>
    </recommendedName>
</protein>
<evidence type="ECO:0000259" key="8">
    <source>
        <dbReference type="Pfam" id="PF00061"/>
    </source>
</evidence>
<dbReference type="InterPro" id="IPR022271">
    <property type="entry name" value="Lipocalin_ApoD"/>
</dbReference>
<dbReference type="PIRSF" id="PIRSF500204">
    <property type="entry name" value="RBP_purpurin"/>
    <property type="match status" value="1"/>
</dbReference>
<dbReference type="PROSITE" id="PS00213">
    <property type="entry name" value="LIPOCALIN"/>
    <property type="match status" value="1"/>
</dbReference>
<gene>
    <name evidence="9" type="ORF">QQF64_004296</name>
</gene>
<evidence type="ECO:0000256" key="7">
    <source>
        <dbReference type="RuleBase" id="RU003695"/>
    </source>
</evidence>
<reference evidence="9 10" key="1">
    <citation type="submission" date="2023-09" db="EMBL/GenBank/DDBJ databases">
        <authorList>
            <person name="Wang M."/>
        </authorList>
    </citation>
    <scope>NUCLEOTIDE SEQUENCE [LARGE SCALE GENOMIC DNA]</scope>
    <source>
        <strain evidence="9">GT-2023</strain>
        <tissue evidence="9">Liver</tissue>
    </source>
</reference>
<keyword evidence="5" id="KW-0683">Retinol-binding</keyword>
<dbReference type="Pfam" id="PF00061">
    <property type="entry name" value="Lipocalin"/>
    <property type="match status" value="1"/>
</dbReference>
<comment type="caution">
    <text evidence="9">The sequence shown here is derived from an EMBL/GenBank/DDBJ whole genome shotgun (WGS) entry which is preliminary data.</text>
</comment>
<proteinExistence type="inferred from homology"/>
<dbReference type="SUPFAM" id="SSF50814">
    <property type="entry name" value="Lipocalins"/>
    <property type="match status" value="1"/>
</dbReference>
<feature type="domain" description="Lipocalin/cytosolic fatty-acid binding" evidence="8">
    <location>
        <begin position="119"/>
        <end position="240"/>
    </location>
</feature>
<keyword evidence="6" id="KW-1015">Disulfide bond</keyword>
<name>A0ABR3MHY2_9TELE</name>
<dbReference type="PIRSF" id="PIRSF036893">
    <property type="entry name" value="Lipocalin_ApoD"/>
    <property type="match status" value="1"/>
</dbReference>
<dbReference type="Gene3D" id="2.40.128.20">
    <property type="match status" value="1"/>
</dbReference>
<evidence type="ECO:0000256" key="1">
    <source>
        <dbReference type="ARBA" id="ARBA00004613"/>
    </source>
</evidence>
<keyword evidence="10" id="KW-1185">Reference proteome</keyword>
<evidence type="ECO:0000256" key="5">
    <source>
        <dbReference type="ARBA" id="ARBA00023072"/>
    </source>
</evidence>
<dbReference type="PRINTS" id="PR01174">
    <property type="entry name" value="RETINOLBNDNG"/>
</dbReference>
<dbReference type="InterPro" id="IPR022272">
    <property type="entry name" value="Lipocalin_CS"/>
</dbReference>
<keyword evidence="4" id="KW-0964">Secreted</keyword>
<dbReference type="InterPro" id="IPR012674">
    <property type="entry name" value="Calycin"/>
</dbReference>
<dbReference type="PANTHER" id="PTHR11873">
    <property type="entry name" value="RETINOL-BINDING PROTEIN 4"/>
    <property type="match status" value="1"/>
</dbReference>
<evidence type="ECO:0000256" key="2">
    <source>
        <dbReference type="ARBA" id="ARBA00006889"/>
    </source>
</evidence>
<dbReference type="Proteomes" id="UP001558613">
    <property type="component" value="Unassembled WGS sequence"/>
</dbReference>
<comment type="subcellular location">
    <subcellularLocation>
        <location evidence="1">Secreted</location>
    </subcellularLocation>
</comment>
<evidence type="ECO:0000313" key="10">
    <source>
        <dbReference type="Proteomes" id="UP001558613"/>
    </source>
</evidence>
<dbReference type="EMBL" id="JAYMGO010000012">
    <property type="protein sequence ID" value="KAL1263941.1"/>
    <property type="molecule type" value="Genomic_DNA"/>
</dbReference>
<evidence type="ECO:0000256" key="6">
    <source>
        <dbReference type="ARBA" id="ARBA00023157"/>
    </source>
</evidence>
<evidence type="ECO:0000256" key="3">
    <source>
        <dbReference type="ARBA" id="ARBA00022448"/>
    </source>
</evidence>
<sequence length="275" mass="31565">MLPLELASGIATLKLLRNPASNLEKNTFSEEQRSTLPCSLWIPESQLLCKNFCPMTGMHLAGIQLQHYRYALDTVIKIKQRSRMLRLCIAFCVLATCWAQDCLVSNITVKQDFDRMRYQGTWYAVAKKDPVGLFLLDNIVANFKVEEDGTMTATAIGRVIILNNWEMCANMFGTFEDTEDPAKFKMKYWGAAAYLQTGYDDHWIIDTDYDNYAIHYSCRELDVDGTCLDGYSFIFSRYPDGLRPEDQKNVTEYKQSICFLGKYRRVAHTGFCDTS</sequence>
<dbReference type="InterPro" id="IPR000566">
    <property type="entry name" value="Lipocln_cytosolic_FA-bd_dom"/>
</dbReference>
<comment type="similarity">
    <text evidence="2 7">Belongs to the calycin superfamily. Lipocalin family.</text>
</comment>
<accession>A0ABR3MHY2</accession>
<organism evidence="9 10">
    <name type="scientific">Cirrhinus molitorella</name>
    <name type="common">mud carp</name>
    <dbReference type="NCBI Taxonomy" id="172907"/>
    <lineage>
        <taxon>Eukaryota</taxon>
        <taxon>Metazoa</taxon>
        <taxon>Chordata</taxon>
        <taxon>Craniata</taxon>
        <taxon>Vertebrata</taxon>
        <taxon>Euteleostomi</taxon>
        <taxon>Actinopterygii</taxon>
        <taxon>Neopterygii</taxon>
        <taxon>Teleostei</taxon>
        <taxon>Ostariophysi</taxon>
        <taxon>Cypriniformes</taxon>
        <taxon>Cyprinidae</taxon>
        <taxon>Labeoninae</taxon>
        <taxon>Labeonini</taxon>
        <taxon>Cirrhinus</taxon>
    </lineage>
</organism>
<evidence type="ECO:0000313" key="9">
    <source>
        <dbReference type="EMBL" id="KAL1263941.1"/>
    </source>
</evidence>
<dbReference type="InterPro" id="IPR002449">
    <property type="entry name" value="Retinol-bd/Purpurin"/>
</dbReference>